<accession>A0MDJ7</accession>
<name>A0MDJ7_ARATH</name>
<dbReference type="EMBL" id="DQ652613">
    <property type="protein sequence ID" value="ABK28310.1"/>
    <property type="molecule type" value="mRNA"/>
</dbReference>
<proteinExistence type="evidence at transcript level"/>
<protein>
    <submittedName>
        <fullName evidence="1">Uncharacterized protein</fullName>
    </submittedName>
</protein>
<reference evidence="1" key="1">
    <citation type="submission" date="2006-05" db="EMBL/GenBank/DDBJ databases">
        <title>Simultaneous high-throughput recombinational cloning of open reading frames in closed and open configurations.</title>
        <authorList>
            <person name="Underwood B.A."/>
            <person name="Vanderhaeghen R."/>
            <person name="Whitford R."/>
            <person name="Town C.D."/>
            <person name="Hilson P."/>
        </authorList>
    </citation>
    <scope>NUCLEOTIDE SEQUENCE</scope>
</reference>
<sequence length="105" mass="11642">MGSHFFPYSPPQLLQVFTCSCCDMCFSLQPTVIGERGMDEGTKILQHQPPNSPATPPASKLTRLIDKSVRNWLNILALSDPSEYKSGLYTTGSIPIDTNLFFKFG</sequence>
<evidence type="ECO:0000313" key="1">
    <source>
        <dbReference type="EMBL" id="ABK28310.1"/>
    </source>
</evidence>
<dbReference type="AlphaFoldDB" id="A0MDJ7"/>
<organism evidence="1">
    <name type="scientific">Arabidopsis thaliana</name>
    <name type="common">Mouse-ear cress</name>
    <dbReference type="NCBI Taxonomy" id="3702"/>
    <lineage>
        <taxon>Eukaryota</taxon>
        <taxon>Viridiplantae</taxon>
        <taxon>Streptophyta</taxon>
        <taxon>Embryophyta</taxon>
        <taxon>Tracheophyta</taxon>
        <taxon>Spermatophyta</taxon>
        <taxon>Magnoliopsida</taxon>
        <taxon>eudicotyledons</taxon>
        <taxon>Gunneridae</taxon>
        <taxon>Pentapetalae</taxon>
        <taxon>rosids</taxon>
        <taxon>malvids</taxon>
        <taxon>Brassicales</taxon>
        <taxon>Brassicaceae</taxon>
        <taxon>Camelineae</taxon>
        <taxon>Arabidopsis</taxon>
    </lineage>
</organism>
<feature type="non-terminal residue" evidence="1">
    <location>
        <position position="105"/>
    </location>
</feature>